<dbReference type="GO" id="GO:0000166">
    <property type="term" value="F:nucleotide binding"/>
    <property type="evidence" value="ECO:0007669"/>
    <property type="project" value="InterPro"/>
</dbReference>
<keyword evidence="4 20" id="KW-0004">4Fe-4S</keyword>
<keyword evidence="12 20" id="KW-0239">DNA-directed DNA polymerase</keyword>
<feature type="region of interest" description="Disordered" evidence="21">
    <location>
        <begin position="727"/>
        <end position="747"/>
    </location>
</feature>
<dbReference type="CDD" id="cd05534">
    <property type="entry name" value="POLBc_zeta"/>
    <property type="match status" value="1"/>
</dbReference>
<dbReference type="GO" id="GO:0042276">
    <property type="term" value="P:error-prone translesion synthesis"/>
    <property type="evidence" value="ECO:0007669"/>
    <property type="project" value="TreeGrafter"/>
</dbReference>
<dbReference type="Gene3D" id="3.30.342.10">
    <property type="entry name" value="DNA Polymerase, chain B, domain 1"/>
    <property type="match status" value="1"/>
</dbReference>
<evidence type="ECO:0000256" key="7">
    <source>
        <dbReference type="ARBA" id="ARBA00022705"/>
    </source>
</evidence>
<keyword evidence="13 20" id="KW-0408">Iron</keyword>
<dbReference type="InterPro" id="IPR023211">
    <property type="entry name" value="DNA_pol_palm_dom_sf"/>
</dbReference>
<comment type="subunit">
    <text evidence="19">Forms DNA polymerase zeta with REV7.</text>
</comment>
<evidence type="ECO:0000259" key="24">
    <source>
        <dbReference type="Pfam" id="PF14260"/>
    </source>
</evidence>
<keyword evidence="8 20" id="KW-0479">Metal-binding</keyword>
<dbReference type="PROSITE" id="PS00116">
    <property type="entry name" value="DNA_POLYMERASE_B"/>
    <property type="match status" value="1"/>
</dbReference>
<evidence type="ECO:0000256" key="3">
    <source>
        <dbReference type="ARBA" id="ARBA00005755"/>
    </source>
</evidence>
<dbReference type="PANTHER" id="PTHR45812">
    <property type="entry name" value="DNA POLYMERASE ZETA CATALYTIC SUBUNIT"/>
    <property type="match status" value="1"/>
</dbReference>
<name>A0A7S1XCZ6_9RHOD</name>
<keyword evidence="16" id="KW-0234">DNA repair</keyword>
<evidence type="ECO:0000256" key="17">
    <source>
        <dbReference type="ARBA" id="ARBA00023242"/>
    </source>
</evidence>
<dbReference type="GO" id="GO:0003887">
    <property type="term" value="F:DNA-directed DNA polymerase activity"/>
    <property type="evidence" value="ECO:0007669"/>
    <property type="project" value="UniProtKB-KW"/>
</dbReference>
<evidence type="ECO:0000256" key="19">
    <source>
        <dbReference type="ARBA" id="ARBA00066055"/>
    </source>
</evidence>
<dbReference type="FunFam" id="1.10.287.690:FF:000002">
    <property type="entry name" value="DNA polymerase zeta"/>
    <property type="match status" value="1"/>
</dbReference>
<feature type="domain" description="DNA-directed DNA polymerase family B multifunctional" evidence="22">
    <location>
        <begin position="1092"/>
        <end position="1545"/>
    </location>
</feature>
<evidence type="ECO:0000256" key="16">
    <source>
        <dbReference type="ARBA" id="ARBA00023204"/>
    </source>
</evidence>
<dbReference type="Gene3D" id="3.30.420.10">
    <property type="entry name" value="Ribonuclease H-like superfamily/Ribonuclease H"/>
    <property type="match status" value="1"/>
</dbReference>
<dbReference type="GO" id="GO:0016035">
    <property type="term" value="C:zeta DNA polymerase complex"/>
    <property type="evidence" value="ECO:0007669"/>
    <property type="project" value="InterPro"/>
</dbReference>
<dbReference type="InterPro" id="IPR036397">
    <property type="entry name" value="RNaseH_sf"/>
</dbReference>
<evidence type="ECO:0000256" key="1">
    <source>
        <dbReference type="ARBA" id="ARBA00001966"/>
    </source>
</evidence>
<dbReference type="GO" id="GO:0006260">
    <property type="term" value="P:DNA replication"/>
    <property type="evidence" value="ECO:0007669"/>
    <property type="project" value="UniProtKB-KW"/>
</dbReference>
<evidence type="ECO:0000256" key="13">
    <source>
        <dbReference type="ARBA" id="ARBA00023004"/>
    </source>
</evidence>
<gene>
    <name evidence="27" type="ORF">CCAE0312_LOCUS3693</name>
</gene>
<dbReference type="EC" id="2.7.7.7" evidence="20"/>
<protein>
    <recommendedName>
        <fullName evidence="20">DNA polymerase</fullName>
        <ecNumber evidence="20">2.7.7.7</ecNumber>
    </recommendedName>
</protein>
<evidence type="ECO:0000256" key="12">
    <source>
        <dbReference type="ARBA" id="ARBA00022932"/>
    </source>
</evidence>
<dbReference type="InterPro" id="IPR043502">
    <property type="entry name" value="DNA/RNA_pol_sf"/>
</dbReference>
<dbReference type="InterPro" id="IPR056447">
    <property type="entry name" value="REV3_N"/>
</dbReference>
<evidence type="ECO:0000256" key="6">
    <source>
        <dbReference type="ARBA" id="ARBA00022695"/>
    </source>
</evidence>
<dbReference type="FunFam" id="1.10.132.60:FF:000007">
    <property type="entry name" value="DNA polymerase"/>
    <property type="match status" value="1"/>
</dbReference>
<evidence type="ECO:0000256" key="14">
    <source>
        <dbReference type="ARBA" id="ARBA00023014"/>
    </source>
</evidence>
<evidence type="ECO:0000259" key="25">
    <source>
        <dbReference type="Pfam" id="PF24055"/>
    </source>
</evidence>
<keyword evidence="7 20" id="KW-0235">DNA replication</keyword>
<dbReference type="GO" id="GO:0005634">
    <property type="term" value="C:nucleus"/>
    <property type="evidence" value="ECO:0007669"/>
    <property type="project" value="UniProtKB-SubCell"/>
</dbReference>
<dbReference type="InterPro" id="IPR056435">
    <property type="entry name" value="DPOD/Z_N"/>
</dbReference>
<accession>A0A7S1XCZ6</accession>
<dbReference type="Gene3D" id="1.10.132.60">
    <property type="entry name" value="DNA polymerase family B, C-terminal domain"/>
    <property type="match status" value="1"/>
</dbReference>
<feature type="region of interest" description="Disordered" evidence="21">
    <location>
        <begin position="794"/>
        <end position="814"/>
    </location>
</feature>
<feature type="region of interest" description="Disordered" evidence="21">
    <location>
        <begin position="116"/>
        <end position="135"/>
    </location>
</feature>
<evidence type="ECO:0000256" key="5">
    <source>
        <dbReference type="ARBA" id="ARBA00022679"/>
    </source>
</evidence>
<keyword evidence="10 20" id="KW-0863">Zinc-finger</keyword>
<dbReference type="CDD" id="cd05778">
    <property type="entry name" value="DNA_polB_zeta_exo"/>
    <property type="match status" value="1"/>
</dbReference>
<dbReference type="Gene3D" id="1.10.287.690">
    <property type="entry name" value="Helix hairpin bin"/>
    <property type="match status" value="1"/>
</dbReference>
<sequence length="1696" mass="190594">MSSLATEEGEFPRDGGFSEAYISVRIVSIDHYMSRIDQHAEGSSELQDALRDLPRSLRRNKVPVVRIFGSTPAGQKCCIHLHGVLPYFYIPLPNAMKPEEAWNCADRIHSTLERAMASSTTENNTENQKSNEDSEDRFVFEVTPLTRTSIYGFHEDQIFLKVTAFNPSLISRLANLCSSGSLIEFGPLQPFESHISFSLQTMVDLNLVGMGYINLRSVKFRLPLPHEAPVSGCGIFPVYTSELLREARSEQFWSYDMRRRARTELECDAFVLDVLNRVRIERDSDSSPPFVKVFSLVELWEDEKSRRVARLMERGMSFETAQTNTLESLKILPDNRVVQPGFHLSTKSHQEHIKRLRCQSEAQPAPILPYKKQLVSSGSDQDKHDNVWQSAYHSQRPASRPARELPVDDVEEIVQYLVQNAESTTRSPLMHDSDYDVQYDGVEPEHEALNDRDGEVDVDLGASIIEDNNTLEEETVSVPDECQPTAEGSRHSVFDQTPPTETKEKPSIETAAWVDDKKSSTFLQEEGDGEIEQLMHFVDTPINMFDSWDEVEGVVEPHLLRQTQAVVCLVPAKKPPTVSELQRDIPDSFCSTVTPIPHYSSRKDANHAGSVTLLGREFRIPCGSPGEYDEAQVLVPGGQKSSKFSAERKVVTPSRYPPLGGELPDLEREERVKKVLQCRIDAAGRQVNYEVFVPKTNSASDHGIFPLSIRTFPAMKEDDLDLLDFSIPVRESGGPPKQTDSDSEDELRLSRDIAVILGESSDDEDIPFAQNPPSPKYDESFGFRSMMLNQDRKSKRTALHTRISPPEPRDSEYSNEISALRDTTAARTLVAQEASQGSVNLHESQNLSYMVVEIIAQSRTDLLPDPRIDPVRAVVLHSRRELGSCDEELVEVISFPPDRSWSQSFLEVENSVVSVVESEQELFDLLQNRVLDRDPDILFGWDVQRDSLGYLLERSQCIGGTLETSVGRFLEERVAHQRGSEVENHPGITYFERLQSGINILGRHVVNIWKSIRSEVKLTSYTFEAVCSEVLRERVPRHSPQQLSTWFSESPATYTRALAYVCRRTSLCLRILENVDVIGRTGELARVFGLDFMSVITRGSQFRVESVLARTAHREGYLLLAASREQVFRQPALEVLPLVMEPDSSYYTDPVIVLDFQSLYPSIIISHNLCFSTMLGSIRVDQWSQERRLGVVSDYVPPSLSALGRDVFVSPNGQVFVTREKRRGVLPQMLEDILNTRIMVKQSMKEAKAAKAGQSLLKLLNSRQFGLKMIANVTYGYASASFSGRMPSSPLADSIVQCGHSALHDCVGVIEEKWFRHKARVVYGDTDSLFVLLPGANKCEAFAIGQEIASHISDLYPSPMKLQLEKVYIGCILATKKRYVGHSYESPDQNIPTFDAKGIETVRRDSCGATRRILERSLRVLFETHDLSRVKRGVQRQFSRILAGHASIEDFIFRQEVRLGTYKEGAMPPAALVAAKARDRDPRADPAYGERVGYVVVYGPPQSPLKDLVVAPEVLLEGQRTGAKRLNATYYITKQIIPALSRCFNLLGANVQAWFTELPRPYFTALSSSTRSRESLRRYFPSARCPVCAQWSKPGRARARPRSSSELAPDVVTTLCGSCMEQPQNAFLHLTALAHQSQERLALLDQLCRHCSRAAEPDQVLCSSLDCTLFFARHTASVRARDLATQLNILTGELDA</sequence>
<feature type="domain" description="C4-type zinc-finger of DNA polymerase delta" evidence="24">
    <location>
        <begin position="1585"/>
        <end position="1673"/>
    </location>
</feature>
<keyword evidence="11 20" id="KW-0862">Zinc</keyword>
<reference evidence="27" key="1">
    <citation type="submission" date="2021-01" db="EMBL/GenBank/DDBJ databases">
        <authorList>
            <person name="Corre E."/>
            <person name="Pelletier E."/>
            <person name="Niang G."/>
            <person name="Scheremetjew M."/>
            <person name="Finn R."/>
            <person name="Kale V."/>
            <person name="Holt S."/>
            <person name="Cochrane G."/>
            <person name="Meng A."/>
            <person name="Brown T."/>
            <person name="Cohen L."/>
        </authorList>
    </citation>
    <scope>NUCLEOTIDE SEQUENCE</scope>
    <source>
        <strain evidence="27">SAG 36.94</strain>
    </source>
</reference>
<organism evidence="27">
    <name type="scientific">Compsopogon caeruleus</name>
    <dbReference type="NCBI Taxonomy" id="31354"/>
    <lineage>
        <taxon>Eukaryota</taxon>
        <taxon>Rhodophyta</taxon>
        <taxon>Compsopogonophyceae</taxon>
        <taxon>Compsopogonales</taxon>
        <taxon>Compsopogonaceae</taxon>
        <taxon>Compsopogon</taxon>
    </lineage>
</organism>
<evidence type="ECO:0000256" key="20">
    <source>
        <dbReference type="RuleBase" id="RU000442"/>
    </source>
</evidence>
<dbReference type="InterPro" id="IPR006133">
    <property type="entry name" value="DNA-dir_DNA_pol_B_exonuc"/>
</dbReference>
<evidence type="ECO:0000256" key="15">
    <source>
        <dbReference type="ARBA" id="ARBA00023125"/>
    </source>
</evidence>
<dbReference type="InterPro" id="IPR012337">
    <property type="entry name" value="RNaseH-like_sf"/>
</dbReference>
<comment type="subcellular location">
    <subcellularLocation>
        <location evidence="2 20">Nucleus</location>
    </subcellularLocation>
</comment>
<dbReference type="Pfam" id="PF14260">
    <property type="entry name" value="zf-C4pol"/>
    <property type="match status" value="1"/>
</dbReference>
<evidence type="ECO:0000256" key="2">
    <source>
        <dbReference type="ARBA" id="ARBA00004123"/>
    </source>
</evidence>
<keyword evidence="9" id="KW-0227">DNA damage</keyword>
<keyword evidence="6 20" id="KW-0548">Nucleotidyltransferase</keyword>
<dbReference type="GO" id="GO:0008270">
    <property type="term" value="F:zinc ion binding"/>
    <property type="evidence" value="ECO:0007669"/>
    <property type="project" value="UniProtKB-KW"/>
</dbReference>
<dbReference type="Pfam" id="PF24055">
    <property type="entry name" value="POL3_N"/>
    <property type="match status" value="1"/>
</dbReference>
<dbReference type="SUPFAM" id="SSF53098">
    <property type="entry name" value="Ribonuclease H-like"/>
    <property type="match status" value="1"/>
</dbReference>
<dbReference type="SUPFAM" id="SSF56672">
    <property type="entry name" value="DNA/RNA polymerases"/>
    <property type="match status" value="1"/>
</dbReference>
<evidence type="ECO:0000256" key="9">
    <source>
        <dbReference type="ARBA" id="ARBA00022763"/>
    </source>
</evidence>
<dbReference type="PRINTS" id="PR00106">
    <property type="entry name" value="DNAPOLB"/>
</dbReference>
<dbReference type="GO" id="GO:0000724">
    <property type="term" value="P:double-strand break repair via homologous recombination"/>
    <property type="evidence" value="ECO:0007669"/>
    <property type="project" value="TreeGrafter"/>
</dbReference>
<evidence type="ECO:0000256" key="8">
    <source>
        <dbReference type="ARBA" id="ARBA00022723"/>
    </source>
</evidence>
<feature type="compositionally biased region" description="Polar residues" evidence="21">
    <location>
        <begin position="117"/>
        <end position="128"/>
    </location>
</feature>
<evidence type="ECO:0000256" key="18">
    <source>
        <dbReference type="ARBA" id="ARBA00049244"/>
    </source>
</evidence>
<evidence type="ECO:0000256" key="4">
    <source>
        <dbReference type="ARBA" id="ARBA00022485"/>
    </source>
</evidence>
<evidence type="ECO:0000259" key="26">
    <source>
        <dbReference type="Pfam" id="PF24065"/>
    </source>
</evidence>
<dbReference type="InterPro" id="IPR030559">
    <property type="entry name" value="PolZ_Rev3"/>
</dbReference>
<dbReference type="Gene3D" id="3.90.1600.10">
    <property type="entry name" value="Palm domain of DNA polymerase"/>
    <property type="match status" value="1"/>
</dbReference>
<dbReference type="Pfam" id="PF03104">
    <property type="entry name" value="DNA_pol_B_exo1"/>
    <property type="match status" value="1"/>
</dbReference>
<dbReference type="InterPro" id="IPR006172">
    <property type="entry name" value="DNA-dir_DNA_pol_B"/>
</dbReference>
<dbReference type="InterPro" id="IPR042087">
    <property type="entry name" value="DNA_pol_B_thumb"/>
</dbReference>
<feature type="region of interest" description="Disordered" evidence="21">
    <location>
        <begin position="481"/>
        <end position="505"/>
    </location>
</feature>
<comment type="catalytic activity">
    <reaction evidence="18 20">
        <text>DNA(n) + a 2'-deoxyribonucleoside 5'-triphosphate = DNA(n+1) + diphosphate</text>
        <dbReference type="Rhea" id="RHEA:22508"/>
        <dbReference type="Rhea" id="RHEA-COMP:17339"/>
        <dbReference type="Rhea" id="RHEA-COMP:17340"/>
        <dbReference type="ChEBI" id="CHEBI:33019"/>
        <dbReference type="ChEBI" id="CHEBI:61560"/>
        <dbReference type="ChEBI" id="CHEBI:173112"/>
        <dbReference type="EC" id="2.7.7.7"/>
    </reaction>
</comment>
<evidence type="ECO:0000259" key="22">
    <source>
        <dbReference type="Pfam" id="PF00136"/>
    </source>
</evidence>
<proteinExistence type="inferred from homology"/>
<evidence type="ECO:0000259" key="23">
    <source>
        <dbReference type="Pfam" id="PF03104"/>
    </source>
</evidence>
<dbReference type="Pfam" id="PF00136">
    <property type="entry name" value="DNA_pol_B"/>
    <property type="match status" value="1"/>
</dbReference>
<keyword evidence="14 20" id="KW-0411">Iron-sulfur</keyword>
<dbReference type="Pfam" id="PF24065">
    <property type="entry name" value="REV3_N"/>
    <property type="match status" value="1"/>
</dbReference>
<evidence type="ECO:0000256" key="10">
    <source>
        <dbReference type="ARBA" id="ARBA00022771"/>
    </source>
</evidence>
<keyword evidence="5 20" id="KW-0808">Transferase</keyword>
<comment type="cofactor">
    <cofactor evidence="1 20">
        <name>[4Fe-4S] cluster</name>
        <dbReference type="ChEBI" id="CHEBI:49883"/>
    </cofactor>
</comment>
<evidence type="ECO:0000256" key="11">
    <source>
        <dbReference type="ARBA" id="ARBA00022833"/>
    </source>
</evidence>
<comment type="similarity">
    <text evidence="3 20">Belongs to the DNA polymerase type-B family.</text>
</comment>
<dbReference type="GO" id="GO:0051539">
    <property type="term" value="F:4 iron, 4 sulfur cluster binding"/>
    <property type="evidence" value="ECO:0007669"/>
    <property type="project" value="UniProtKB-KW"/>
</dbReference>
<dbReference type="SMART" id="SM00486">
    <property type="entry name" value="POLBc"/>
    <property type="match status" value="1"/>
</dbReference>
<feature type="domain" description="DNA polymerase delta/zeta catalytic subunit N-terminal" evidence="25">
    <location>
        <begin position="83"/>
        <end position="170"/>
    </location>
</feature>
<dbReference type="EMBL" id="HBGH01006980">
    <property type="protein sequence ID" value="CAD9231616.1"/>
    <property type="molecule type" value="Transcribed_RNA"/>
</dbReference>
<evidence type="ECO:0000256" key="21">
    <source>
        <dbReference type="SAM" id="MobiDB-lite"/>
    </source>
</evidence>
<feature type="domain" description="DNA polymerase zeta catalytic subunit N-terminal" evidence="26">
    <location>
        <begin position="22"/>
        <end position="82"/>
    </location>
</feature>
<dbReference type="InterPro" id="IPR006134">
    <property type="entry name" value="DNA-dir_DNA_pol_B_multi_dom"/>
</dbReference>
<feature type="domain" description="DNA-directed DNA polymerase family B exonuclease" evidence="23">
    <location>
        <begin position="845"/>
        <end position="1026"/>
    </location>
</feature>
<dbReference type="PANTHER" id="PTHR45812:SF1">
    <property type="entry name" value="DNA POLYMERASE ZETA CATALYTIC SUBUNIT"/>
    <property type="match status" value="1"/>
</dbReference>
<dbReference type="InterPro" id="IPR025687">
    <property type="entry name" value="Znf-C4pol"/>
</dbReference>
<dbReference type="InterPro" id="IPR017964">
    <property type="entry name" value="DNA-dir_DNA_pol_B_CS"/>
</dbReference>
<keyword evidence="15 20" id="KW-0238">DNA-binding</keyword>
<dbReference type="GO" id="GO:0003677">
    <property type="term" value="F:DNA binding"/>
    <property type="evidence" value="ECO:0007669"/>
    <property type="project" value="UniProtKB-KW"/>
</dbReference>
<keyword evidence="17 20" id="KW-0539">Nucleus</keyword>
<evidence type="ECO:0000313" key="27">
    <source>
        <dbReference type="EMBL" id="CAD9231616.1"/>
    </source>
</evidence>